<name>A0A8S3F1C6_9BILA</name>
<reference evidence="2" key="1">
    <citation type="submission" date="2021-02" db="EMBL/GenBank/DDBJ databases">
        <authorList>
            <person name="Nowell W R."/>
        </authorList>
    </citation>
    <scope>NUCLEOTIDE SEQUENCE</scope>
</reference>
<dbReference type="EMBL" id="CAJOBJ010336501">
    <property type="protein sequence ID" value="CAF5189595.1"/>
    <property type="molecule type" value="Genomic_DNA"/>
</dbReference>
<feature type="region of interest" description="Disordered" evidence="1">
    <location>
        <begin position="227"/>
        <end position="253"/>
    </location>
</feature>
<dbReference type="Proteomes" id="UP000681967">
    <property type="component" value="Unassembled WGS sequence"/>
</dbReference>
<comment type="caution">
    <text evidence="2">The sequence shown here is derived from an EMBL/GenBank/DDBJ whole genome shotgun (WGS) entry which is preliminary data.</text>
</comment>
<evidence type="ECO:0000313" key="2">
    <source>
        <dbReference type="EMBL" id="CAF5096246.1"/>
    </source>
</evidence>
<evidence type="ECO:0000256" key="1">
    <source>
        <dbReference type="SAM" id="MobiDB-lite"/>
    </source>
</evidence>
<evidence type="ECO:0000313" key="4">
    <source>
        <dbReference type="EMBL" id="CAF5189595.1"/>
    </source>
</evidence>
<dbReference type="EMBL" id="CAJOBI010322877">
    <property type="protein sequence ID" value="CAF5187699.1"/>
    <property type="molecule type" value="Genomic_DNA"/>
</dbReference>
<evidence type="ECO:0000313" key="3">
    <source>
        <dbReference type="EMBL" id="CAF5187699.1"/>
    </source>
</evidence>
<feature type="non-terminal residue" evidence="2">
    <location>
        <position position="1"/>
    </location>
</feature>
<dbReference type="Proteomes" id="UP000676336">
    <property type="component" value="Unassembled WGS sequence"/>
</dbReference>
<dbReference type="EMBL" id="CAJOBH010237380">
    <property type="protein sequence ID" value="CAF5096246.1"/>
    <property type="molecule type" value="Genomic_DNA"/>
</dbReference>
<feature type="compositionally biased region" description="Polar residues" evidence="1">
    <location>
        <begin position="241"/>
        <end position="253"/>
    </location>
</feature>
<protein>
    <submittedName>
        <fullName evidence="2">Uncharacterized protein</fullName>
    </submittedName>
</protein>
<evidence type="ECO:0000313" key="5">
    <source>
        <dbReference type="Proteomes" id="UP000681967"/>
    </source>
</evidence>
<dbReference type="Proteomes" id="UP000681720">
    <property type="component" value="Unassembled WGS sequence"/>
</dbReference>
<sequence>MNSNSLNKTLVGSMKCTRSSSPTIISSKHKTNSLLTSCCGCSCTREQSKSIDKYRQSDNRTTTPKEDTKCDVHRGFFKRIQYFKAQKRQSTARKQQLAAAATISATRSTSPISNGHSIIEPERLLNDSDEHSSNIISASSSQDRNESFINNNYSHHPMRNAQSIPLLLNRHDNITTRINSIPYGIRGLNNGIDSYSFTDIEATSSINDNENDRRKRIKSIIKKHQSISTDLTRQTDDDLQSGTPNSLPSRDLSSVATNLSSYSTQSLLRRLIDKAQVLNEYYNDVCTKTAVETSVSPTRKRSLSPS</sequence>
<accession>A0A8S3F1C6</accession>
<organism evidence="2 5">
    <name type="scientific">Rotaria magnacalcarata</name>
    <dbReference type="NCBI Taxonomy" id="392030"/>
    <lineage>
        <taxon>Eukaryota</taxon>
        <taxon>Metazoa</taxon>
        <taxon>Spiralia</taxon>
        <taxon>Gnathifera</taxon>
        <taxon>Rotifera</taxon>
        <taxon>Eurotatoria</taxon>
        <taxon>Bdelloidea</taxon>
        <taxon>Philodinida</taxon>
        <taxon>Philodinidae</taxon>
        <taxon>Rotaria</taxon>
    </lineage>
</organism>
<gene>
    <name evidence="2" type="ORF">BYL167_LOCUS63794</name>
    <name evidence="4" type="ORF">GIL414_LOCUS72488</name>
    <name evidence="3" type="ORF">SMN809_LOCUS71079</name>
</gene>
<proteinExistence type="predicted"/>
<dbReference type="AlphaFoldDB" id="A0A8S3F1C6"/>